<feature type="signal peptide" evidence="1">
    <location>
        <begin position="1"/>
        <end position="32"/>
    </location>
</feature>
<keyword evidence="1" id="KW-0732">Signal</keyword>
<comment type="caution">
    <text evidence="2">The sequence shown here is derived from an EMBL/GenBank/DDBJ whole genome shotgun (WGS) entry which is preliminary data.</text>
</comment>
<protein>
    <submittedName>
        <fullName evidence="2">Uncharacterized protein</fullName>
    </submittedName>
</protein>
<dbReference type="RefSeq" id="WP_146805981.1">
    <property type="nucleotide sequence ID" value="NZ_BJUA01000006.1"/>
</dbReference>
<sequence length="420" mass="42820">MTLRTHVTFRRALAAATAALTLVVLGAGPSSAASWRSSVALPVARLAATDVQVGEDGITDVTAVTGSSGSTTLTMVTVGASSGAVPQVAWSRSKVTGDVALVESPKGGAVVAWTRDTAVEWDDPTTLYVAARTAGSTTWTSPTKIGLVHAGGFDLGVDRSGRYTLAYRTATATRVLTGRPGSWAARTLRAALPSVDLAVAPDGTAALLSVGDDSSAAVLSVASRASATGAWTAPQVVRRDASPVFLYGTQSVVAASGGSVTVAWSSGTGVRVASRTSTTGSWVSTTVPGWFFDLTGRSDGRVELASGAVQVRSRAAASTTWSTPTTVATRSGVVGIDEAAGATLAATVAWVEDRGTGAPGVYVRNRSASGSWGSVRRAADTRVEYGDVPHSFVGVARSLAGRAALVYQSPSGKVWLQRYL</sequence>
<dbReference type="AlphaFoldDB" id="A0A510USU5"/>
<keyword evidence="3" id="KW-1185">Reference proteome</keyword>
<proteinExistence type="predicted"/>
<feature type="chain" id="PRO_5021722911" evidence="1">
    <location>
        <begin position="33"/>
        <end position="420"/>
    </location>
</feature>
<dbReference type="Proteomes" id="UP000321386">
    <property type="component" value="Unassembled WGS sequence"/>
</dbReference>
<evidence type="ECO:0000256" key="1">
    <source>
        <dbReference type="SAM" id="SignalP"/>
    </source>
</evidence>
<gene>
    <name evidence="2" type="ORF">CPE01_14460</name>
</gene>
<organism evidence="2 3">
    <name type="scientific">Cellulomonas persica</name>
    <dbReference type="NCBI Taxonomy" id="76861"/>
    <lineage>
        <taxon>Bacteria</taxon>
        <taxon>Bacillati</taxon>
        <taxon>Actinomycetota</taxon>
        <taxon>Actinomycetes</taxon>
        <taxon>Micrococcales</taxon>
        <taxon>Cellulomonadaceae</taxon>
        <taxon>Cellulomonas</taxon>
    </lineage>
</organism>
<reference evidence="2 3" key="1">
    <citation type="submission" date="2019-07" db="EMBL/GenBank/DDBJ databases">
        <title>Whole genome shotgun sequence of Cellulomonas persica NBRC 101101.</title>
        <authorList>
            <person name="Hosoyama A."/>
            <person name="Uohara A."/>
            <person name="Ohji S."/>
            <person name="Ichikawa N."/>
        </authorList>
    </citation>
    <scope>NUCLEOTIDE SEQUENCE [LARGE SCALE GENOMIC DNA]</scope>
    <source>
        <strain evidence="2 3">NBRC 101101</strain>
    </source>
</reference>
<dbReference type="EMBL" id="BJUA01000006">
    <property type="protein sequence ID" value="GEK17713.1"/>
    <property type="molecule type" value="Genomic_DNA"/>
</dbReference>
<name>A0A510USU5_9CELL</name>
<accession>A0A510USU5</accession>
<evidence type="ECO:0000313" key="2">
    <source>
        <dbReference type="EMBL" id="GEK17713.1"/>
    </source>
</evidence>
<evidence type="ECO:0000313" key="3">
    <source>
        <dbReference type="Proteomes" id="UP000321386"/>
    </source>
</evidence>
<dbReference type="OrthoDB" id="9968262at2"/>